<dbReference type="EMBL" id="CM037616">
    <property type="protein sequence ID" value="KAH7994122.1"/>
    <property type="molecule type" value="Genomic_DNA"/>
</dbReference>
<gene>
    <name evidence="1" type="ORF">K3G42_033244</name>
</gene>
<comment type="caution">
    <text evidence="1">The sequence shown here is derived from an EMBL/GenBank/DDBJ whole genome shotgun (WGS) entry which is preliminary data.</text>
</comment>
<name>A0ACB8ENB1_9SAUR</name>
<sequence length="171" mass="17916">MQDQAQWVKFQQHALAFHQHLWFKHPGLSGVPLSPCGMASLMEEGTPSDSSKAGSVGSDTLRKDKSGLTACDPYLGVGASGQSTSSPVLGEGLGATAAPRYLAAPLTGVTARRKQVSTGSSVPLLDLEEGPAWATASLAKAPVGAMVGEPAKSGDAEMWRHFQSREVVWEN</sequence>
<evidence type="ECO:0000313" key="2">
    <source>
        <dbReference type="Proteomes" id="UP000827872"/>
    </source>
</evidence>
<proteinExistence type="predicted"/>
<protein>
    <submittedName>
        <fullName evidence="1">Uncharacterized protein</fullName>
    </submittedName>
</protein>
<organism evidence="1 2">
    <name type="scientific">Sphaerodactylus townsendi</name>
    <dbReference type="NCBI Taxonomy" id="933632"/>
    <lineage>
        <taxon>Eukaryota</taxon>
        <taxon>Metazoa</taxon>
        <taxon>Chordata</taxon>
        <taxon>Craniata</taxon>
        <taxon>Vertebrata</taxon>
        <taxon>Euteleostomi</taxon>
        <taxon>Lepidosauria</taxon>
        <taxon>Squamata</taxon>
        <taxon>Bifurcata</taxon>
        <taxon>Gekkota</taxon>
        <taxon>Sphaerodactylidae</taxon>
        <taxon>Sphaerodactylus</taxon>
    </lineage>
</organism>
<accession>A0ACB8ENB1</accession>
<keyword evidence="2" id="KW-1185">Reference proteome</keyword>
<dbReference type="Proteomes" id="UP000827872">
    <property type="component" value="Linkage Group LG03"/>
</dbReference>
<evidence type="ECO:0000313" key="1">
    <source>
        <dbReference type="EMBL" id="KAH7994122.1"/>
    </source>
</evidence>
<reference evidence="1" key="1">
    <citation type="submission" date="2021-08" db="EMBL/GenBank/DDBJ databases">
        <title>The first chromosome-level gecko genome reveals the dynamic sex chromosomes of Neotropical dwarf geckos (Sphaerodactylidae: Sphaerodactylus).</title>
        <authorList>
            <person name="Pinto B.J."/>
            <person name="Keating S.E."/>
            <person name="Gamble T."/>
        </authorList>
    </citation>
    <scope>NUCLEOTIDE SEQUENCE</scope>
    <source>
        <strain evidence="1">TG3544</strain>
    </source>
</reference>